<evidence type="ECO:0000256" key="2">
    <source>
        <dbReference type="ARBA" id="ARBA00008779"/>
    </source>
</evidence>
<sequence>MTPRLIIGLAPLAASIAFNFASQASDRPNVLFIIADDLNHYGFSHEQAGIQTPHFDTFRKSAVTFPNAVCNAPSCVPSRASFLSGLYPYSTGSYLNGSDPWTKPAMDEIVSLPEIFKQAGYITWGSGKVFHTKITPERKEAAFDNEPWAGDFGPFLKEEDQMGSKWWGAGAWDGPDTDFPDVVNAEKAIAFLNEVHDRPFFMVLGLWRPHTPFTAPQRFFDQYDRDTLPFPPASFQSGDLDDVPQQGIELSRVWGERWIVSGESDKEKWRDILWGYAATTSFADDTTGRVIEALDASPYADNTIVIFVSDNGYHVGEKEHFEKSTLWSASARVPFAIRLPGKQNAAAVSDATVGLIDIYPTLVDYCSLPQPPQGTDGLSMRPALEQPSYKWDRPAITVYEVDHFSATDGSYRYIRYGDGSEELYDHSSDPHEFENLADEPRLAGIKRRFQKWIPERWAPSLGGRQG</sequence>
<evidence type="ECO:0000256" key="5">
    <source>
        <dbReference type="ARBA" id="ARBA00022801"/>
    </source>
</evidence>
<evidence type="ECO:0000256" key="4">
    <source>
        <dbReference type="ARBA" id="ARBA00022729"/>
    </source>
</evidence>
<comment type="similarity">
    <text evidence="2">Belongs to the sulfatase family.</text>
</comment>
<comment type="cofactor">
    <cofactor evidence="1">
        <name>Ca(2+)</name>
        <dbReference type="ChEBI" id="CHEBI:29108"/>
    </cofactor>
</comment>
<dbReference type="AlphaFoldDB" id="A0A927F3X3"/>
<accession>A0A927F3X3</accession>
<evidence type="ECO:0000313" key="10">
    <source>
        <dbReference type="Proteomes" id="UP000622317"/>
    </source>
</evidence>
<keyword evidence="5" id="KW-0378">Hydrolase</keyword>
<gene>
    <name evidence="9" type="ORF">IEN85_00450</name>
</gene>
<evidence type="ECO:0000256" key="7">
    <source>
        <dbReference type="SAM" id="SignalP"/>
    </source>
</evidence>
<keyword evidence="3" id="KW-0479">Metal-binding</keyword>
<evidence type="ECO:0000256" key="6">
    <source>
        <dbReference type="ARBA" id="ARBA00022837"/>
    </source>
</evidence>
<comment type="caution">
    <text evidence="9">The sequence shown here is derived from an EMBL/GenBank/DDBJ whole genome shotgun (WGS) entry which is preliminary data.</text>
</comment>
<feature type="chain" id="PRO_5037274120" evidence="7">
    <location>
        <begin position="25"/>
        <end position="466"/>
    </location>
</feature>
<dbReference type="Pfam" id="PF00884">
    <property type="entry name" value="Sulfatase"/>
    <property type="match status" value="1"/>
</dbReference>
<dbReference type="InterPro" id="IPR035874">
    <property type="entry name" value="IDS"/>
</dbReference>
<organism evidence="9 10">
    <name type="scientific">Pelagicoccus enzymogenes</name>
    <dbReference type="NCBI Taxonomy" id="2773457"/>
    <lineage>
        <taxon>Bacteria</taxon>
        <taxon>Pseudomonadati</taxon>
        <taxon>Verrucomicrobiota</taxon>
        <taxon>Opitutia</taxon>
        <taxon>Puniceicoccales</taxon>
        <taxon>Pelagicoccaceae</taxon>
        <taxon>Pelagicoccus</taxon>
    </lineage>
</organism>
<evidence type="ECO:0000256" key="1">
    <source>
        <dbReference type="ARBA" id="ARBA00001913"/>
    </source>
</evidence>
<name>A0A927F3X3_9BACT</name>
<evidence type="ECO:0000259" key="8">
    <source>
        <dbReference type="Pfam" id="PF00884"/>
    </source>
</evidence>
<evidence type="ECO:0000313" key="9">
    <source>
        <dbReference type="EMBL" id="MBD5777962.1"/>
    </source>
</evidence>
<dbReference type="RefSeq" id="WP_191615092.1">
    <property type="nucleotide sequence ID" value="NZ_JACYFG010000002.1"/>
</dbReference>
<dbReference type="PANTHER" id="PTHR45953:SF1">
    <property type="entry name" value="IDURONATE 2-SULFATASE"/>
    <property type="match status" value="1"/>
</dbReference>
<keyword evidence="10" id="KW-1185">Reference proteome</keyword>
<dbReference type="InterPro" id="IPR024607">
    <property type="entry name" value="Sulfatase_CS"/>
</dbReference>
<feature type="signal peptide" evidence="7">
    <location>
        <begin position="1"/>
        <end position="24"/>
    </location>
</feature>
<protein>
    <submittedName>
        <fullName evidence="9">Sulfatase</fullName>
    </submittedName>
</protein>
<dbReference type="PANTHER" id="PTHR45953">
    <property type="entry name" value="IDURONATE 2-SULFATASE"/>
    <property type="match status" value="1"/>
</dbReference>
<dbReference type="InterPro" id="IPR000917">
    <property type="entry name" value="Sulfatase_N"/>
</dbReference>
<dbReference type="GO" id="GO:0004423">
    <property type="term" value="F:iduronate-2-sulfatase activity"/>
    <property type="evidence" value="ECO:0007669"/>
    <property type="project" value="InterPro"/>
</dbReference>
<dbReference type="SUPFAM" id="SSF53649">
    <property type="entry name" value="Alkaline phosphatase-like"/>
    <property type="match status" value="1"/>
</dbReference>
<evidence type="ECO:0000256" key="3">
    <source>
        <dbReference type="ARBA" id="ARBA00022723"/>
    </source>
</evidence>
<dbReference type="CDD" id="cd16030">
    <property type="entry name" value="iduronate-2-sulfatase"/>
    <property type="match status" value="1"/>
</dbReference>
<keyword evidence="4 7" id="KW-0732">Signal</keyword>
<dbReference type="InterPro" id="IPR017850">
    <property type="entry name" value="Alkaline_phosphatase_core_sf"/>
</dbReference>
<proteinExistence type="inferred from homology"/>
<keyword evidence="6" id="KW-0106">Calcium</keyword>
<dbReference type="Proteomes" id="UP000622317">
    <property type="component" value="Unassembled WGS sequence"/>
</dbReference>
<dbReference type="GO" id="GO:0005737">
    <property type="term" value="C:cytoplasm"/>
    <property type="evidence" value="ECO:0007669"/>
    <property type="project" value="TreeGrafter"/>
</dbReference>
<dbReference type="EMBL" id="JACYFG010000002">
    <property type="protein sequence ID" value="MBD5777962.1"/>
    <property type="molecule type" value="Genomic_DNA"/>
</dbReference>
<dbReference type="Gene3D" id="3.40.720.10">
    <property type="entry name" value="Alkaline Phosphatase, subunit A"/>
    <property type="match status" value="1"/>
</dbReference>
<dbReference type="GO" id="GO:0046872">
    <property type="term" value="F:metal ion binding"/>
    <property type="evidence" value="ECO:0007669"/>
    <property type="project" value="UniProtKB-KW"/>
</dbReference>
<feature type="domain" description="Sulfatase N-terminal" evidence="8">
    <location>
        <begin position="28"/>
        <end position="365"/>
    </location>
</feature>
<dbReference type="PROSITE" id="PS00149">
    <property type="entry name" value="SULFATASE_2"/>
    <property type="match status" value="1"/>
</dbReference>
<reference evidence="9" key="1">
    <citation type="submission" date="2020-09" db="EMBL/GenBank/DDBJ databases">
        <title>Pelagicoccus enzymogenes sp. nov. with an EPS production, isolated from marine sediment.</title>
        <authorList>
            <person name="Feng X."/>
        </authorList>
    </citation>
    <scope>NUCLEOTIDE SEQUENCE</scope>
    <source>
        <strain evidence="9">NFK12</strain>
    </source>
</reference>